<dbReference type="GO" id="GO:0060255">
    <property type="term" value="P:regulation of macromolecule metabolic process"/>
    <property type="evidence" value="ECO:0007669"/>
    <property type="project" value="UniProtKB-ARBA"/>
</dbReference>
<dbReference type="CDD" id="cd11574">
    <property type="entry name" value="GH99"/>
    <property type="match status" value="1"/>
</dbReference>
<proteinExistence type="inferred from homology"/>
<keyword evidence="5" id="KW-0812">Transmembrane</keyword>
<dbReference type="Proteomes" id="UP000681722">
    <property type="component" value="Unassembled WGS sequence"/>
</dbReference>
<dbReference type="Pfam" id="PF10211">
    <property type="entry name" value="Ax_dynein_light"/>
    <property type="match status" value="1"/>
</dbReference>
<dbReference type="SUPFAM" id="SSF54001">
    <property type="entry name" value="Cysteine proteinases"/>
    <property type="match status" value="1"/>
</dbReference>
<dbReference type="InterPro" id="IPR052845">
    <property type="entry name" value="Axonemal_dynein_LC_domain"/>
</dbReference>
<dbReference type="Gene3D" id="3.40.395.10">
    <property type="entry name" value="Adenoviral Proteinase, Chain A"/>
    <property type="match status" value="1"/>
</dbReference>
<evidence type="ECO:0000256" key="5">
    <source>
        <dbReference type="ARBA" id="ARBA00022692"/>
    </source>
</evidence>
<dbReference type="InterPro" id="IPR026071">
    <property type="entry name" value="Glyco_Hydrolase_99"/>
</dbReference>
<evidence type="ECO:0000256" key="14">
    <source>
        <dbReference type="SAM" id="MobiDB-lite"/>
    </source>
</evidence>
<evidence type="ECO:0000313" key="16">
    <source>
        <dbReference type="EMBL" id="CAF0775243.1"/>
    </source>
</evidence>
<comment type="subcellular location">
    <subcellularLocation>
        <location evidence="1">Golgi apparatus membrane</location>
        <topology evidence="1">Single-pass type II membrane protein</topology>
    </subcellularLocation>
</comment>
<dbReference type="GO" id="GO:0000139">
    <property type="term" value="C:Golgi membrane"/>
    <property type="evidence" value="ECO:0007669"/>
    <property type="project" value="UniProtKB-SubCell"/>
</dbReference>
<evidence type="ECO:0000256" key="6">
    <source>
        <dbReference type="ARBA" id="ARBA00022801"/>
    </source>
</evidence>
<dbReference type="OrthoDB" id="1927454at2759"/>
<evidence type="ECO:0000256" key="9">
    <source>
        <dbReference type="ARBA" id="ARBA00022989"/>
    </source>
</evidence>
<dbReference type="FunFam" id="3.40.395.10:FF:000001">
    <property type="entry name" value="Sentrin-specific protease 1"/>
    <property type="match status" value="1"/>
</dbReference>
<comment type="similarity">
    <text evidence="3">Belongs to the glycosyl hydrolase 99 family.</text>
</comment>
<dbReference type="PANTHER" id="PTHR23052">
    <property type="entry name" value="AXONEMAL DYNEIN LIGHT CHAIN DOMAIN-CONTAINING PROTEIN 1"/>
    <property type="match status" value="1"/>
</dbReference>
<dbReference type="InterPro" id="IPR003653">
    <property type="entry name" value="Peptidase_C48_C"/>
</dbReference>
<dbReference type="InterPro" id="IPR019347">
    <property type="entry name" value="Axonemal_dynein_light_chain"/>
</dbReference>
<keyword evidence="9" id="KW-1133">Transmembrane helix</keyword>
<organism evidence="16 18">
    <name type="scientific">Didymodactylos carnosus</name>
    <dbReference type="NCBI Taxonomy" id="1234261"/>
    <lineage>
        <taxon>Eukaryota</taxon>
        <taxon>Metazoa</taxon>
        <taxon>Spiralia</taxon>
        <taxon>Gnathifera</taxon>
        <taxon>Rotifera</taxon>
        <taxon>Eurotatoria</taxon>
        <taxon>Bdelloidea</taxon>
        <taxon>Philodinida</taxon>
        <taxon>Philodinidae</taxon>
        <taxon>Didymodactylos</taxon>
    </lineage>
</organism>
<evidence type="ECO:0000256" key="4">
    <source>
        <dbReference type="ARBA" id="ARBA00022670"/>
    </source>
</evidence>
<keyword evidence="11 13" id="KW-0175">Coiled coil</keyword>
<feature type="region of interest" description="Disordered" evidence="14">
    <location>
        <begin position="1619"/>
        <end position="1658"/>
    </location>
</feature>
<evidence type="ECO:0000256" key="10">
    <source>
        <dbReference type="ARBA" id="ARBA00023034"/>
    </source>
</evidence>
<comment type="caution">
    <text evidence="16">The sequence shown here is derived from an EMBL/GenBank/DDBJ whole genome shotgun (WGS) entry which is preliminary data.</text>
</comment>
<dbReference type="GO" id="GO:0080090">
    <property type="term" value="P:regulation of primary metabolic process"/>
    <property type="evidence" value="ECO:0007669"/>
    <property type="project" value="UniProtKB-ARBA"/>
</dbReference>
<dbReference type="Pfam" id="PF02902">
    <property type="entry name" value="Peptidase_C48"/>
    <property type="match status" value="1"/>
</dbReference>
<feature type="compositionally biased region" description="Basic residues" evidence="14">
    <location>
        <begin position="1"/>
        <end position="15"/>
    </location>
</feature>
<accession>A0A813QYF3</accession>
<dbReference type="EMBL" id="CAJOBC010000230">
    <property type="protein sequence ID" value="CAF3557776.1"/>
    <property type="molecule type" value="Genomic_DNA"/>
</dbReference>
<evidence type="ECO:0000256" key="12">
    <source>
        <dbReference type="ARBA" id="ARBA00023136"/>
    </source>
</evidence>
<evidence type="ECO:0000256" key="13">
    <source>
        <dbReference type="SAM" id="Coils"/>
    </source>
</evidence>
<feature type="coiled-coil region" evidence="13">
    <location>
        <begin position="1718"/>
        <end position="1759"/>
    </location>
</feature>
<keyword evidence="12" id="KW-0472">Membrane</keyword>
<dbReference type="PROSITE" id="PS50600">
    <property type="entry name" value="ULP_PROTEASE"/>
    <property type="match status" value="1"/>
</dbReference>
<sequence length="1764" mass="204699">MKPKPVQPHHHRKPLREKNNSNLSVVTNQYNLLMNKPTNYKITRPYRTTAIDDQRQDKQQKRIETVHRVLEKVYAIPPPSLLTKNVSYQNQIHSSTHGINNNNSSYTIPAEENGMNSSQSNTIESEVSIVGYLKAKPVRFQTLDDIIRAFPSVLNALKKRQPPAISNLKQIPIEKNKATNGFHNVKIEQPVESSTSLSASQPSWRQRRLFALTEEQTHIAQTALMGPDNENLGKKYDQTITRRDLKTLIGLTWLNDEVVNYYLAMICGESGVNSYPRMHYFSTFFYEKLSKEGAEKMARWTRKINIFTYDIILIPIHLTNHWALATIDINQERIQYYDSLGGSNELCLALLHSFVALEYTSKLQKQIPSTWKWQQMTAIPAQRNGSDCGVFCCQFSKYIAREWPIDFIQDNMPQFRLQMIYEIISKKLLRLRRLCRSTWPSFFCVLTLTSLILFFLLPQRQDDQHFSSMLENISVDDDELKQAKDAPPLYNIVDLKLFINQTKVKYNIHIFYYPWYGNPKYDGQWLHWNHRRIPHWNKGIGYQHATNRHQPPIDIGSNYYPWLDPYSSRSRIIIDKHMKMIRMSGVGTLAVSWYPPKMSDDEGRPWDDMIIILMNIADKYQLKATENVYQWTLYILNRYGNHPAFYRTDNYGLFYIYDSYQINTDDWRAVLLPNGKKRQPIQALYIGLLLKQTDCEQLLYSGFDGAYTYFAADRFTEGSTMSNWINIKNKCNSIQFIPSVGPGYIDVRVRPWNSETFRHRSNGSYYINMFQMGKRCLSSDDSILTITSFNEWHEGTQIEPSMSVAIQNNDTTVATVGNNHSDQNRCVLPQLQTNRDHVNGSKAIRLKAENEFLPQDLILALRQSNCPQEYLGPPSKFNGTLRPTVPSLTRRPDNVWNHAKQREKFRFLLDQNTCTCGAGRDISFLYDAVSMGGEKQPISQTNRSIDKSAIRAQTELQQDVILPESIIPQEFRIVKNLGVVPVEVYDGKHTTVIEDHVKHITVFPSLKPVGRNEVMKLRHTMDALLQRITIENNDERGQTQLHNLLELIKEEQNIYNIIFHEIIRQVSIECKERGELLSKLRERYSTLLSRVPRQIKSLHEELIAQRALDRRLAEQLLTFKSTVGNLMLELEDVREHDKRVSEEAEIAQKDLETALTESQKNASLLTEYHDLYDLQRKRLEKQIGSISSEKELWRDAAHTIALKVIGEHELNTSKRISISEKSWSKLANHFAIYLTDKDTIDLTELQKQANYWREIIESFDKEQMLREDDSIKNLNRVLKSIELTYKAFQQTHFDSEGKLINVPDRPKVIEYLAHTKHWEESMNREIEKFGGDSVLINEERIKKADRYIKKWIELADRLLSRHPLAHDKESNEQKALKELFDNINLLHKQYRIRMTGENGVAQSVIFFNNALELWNQKLSTYSYSNGKISDTEWIQFYQQMEDWIESLTKTVDYVGKSVKDDEINANIVVGQTVLQQANKGLISLRHYIESQDGRILEEILVTDSSMVFWLIQILISLAPDQKHLSKEAKHHLKCSQEPVEKLISNEKTICEQLLTLTKYIVSCCAALAAEEMFTKQMHQETNAEKEVIDLKRLQDECNDWVYSSKIILAELTGDSTHIDISQPKREIPLNEQGEPRTEQEEQQQRPISSDKSSRFATRKDVDDNLSFEAISRGGLTERRQLITVQRGATLRDEEDIDNQSEHGSSKSAKTGFDALKTINKLQQQLTESEARAASLEEKSMTLDISLKEAQNRVQQLEKQLEAKR</sequence>
<evidence type="ECO:0000256" key="7">
    <source>
        <dbReference type="ARBA" id="ARBA00022807"/>
    </source>
</evidence>
<evidence type="ECO:0000256" key="3">
    <source>
        <dbReference type="ARBA" id="ARBA00009559"/>
    </source>
</evidence>
<gene>
    <name evidence="16" type="ORF">GPM918_LOCUS2155</name>
    <name evidence="17" type="ORF">SRO942_LOCUS2155</name>
</gene>
<keyword evidence="18" id="KW-1185">Reference proteome</keyword>
<evidence type="ECO:0000313" key="17">
    <source>
        <dbReference type="EMBL" id="CAF3557776.1"/>
    </source>
</evidence>
<dbReference type="InterPro" id="IPR038765">
    <property type="entry name" value="Papain-like_cys_pep_sf"/>
</dbReference>
<feature type="compositionally biased region" description="Basic and acidic residues" evidence="14">
    <location>
        <begin position="1622"/>
        <end position="1643"/>
    </location>
</feature>
<dbReference type="GO" id="GO:0008234">
    <property type="term" value="F:cysteine-type peptidase activity"/>
    <property type="evidence" value="ECO:0007669"/>
    <property type="project" value="UniProtKB-KW"/>
</dbReference>
<keyword evidence="4" id="KW-0645">Protease</keyword>
<keyword evidence="7" id="KW-0788">Thiol protease</keyword>
<protein>
    <recommendedName>
        <fullName evidence="15">Ubiquitin-like protease family profile domain-containing protein</fullName>
    </recommendedName>
</protein>
<evidence type="ECO:0000256" key="1">
    <source>
        <dbReference type="ARBA" id="ARBA00004323"/>
    </source>
</evidence>
<keyword evidence="6" id="KW-0378">Hydrolase</keyword>
<keyword evidence="10" id="KW-0333">Golgi apparatus</keyword>
<evidence type="ECO:0000256" key="2">
    <source>
        <dbReference type="ARBA" id="ARBA00005234"/>
    </source>
</evidence>
<comment type="similarity">
    <text evidence="2">Belongs to the peptidase C48 family.</text>
</comment>
<feature type="region of interest" description="Disordered" evidence="14">
    <location>
        <begin position="1"/>
        <end position="22"/>
    </location>
</feature>
<evidence type="ECO:0000259" key="15">
    <source>
        <dbReference type="PROSITE" id="PS50600"/>
    </source>
</evidence>
<dbReference type="GO" id="GO:0016798">
    <property type="term" value="F:hydrolase activity, acting on glycosyl bonds"/>
    <property type="evidence" value="ECO:0007669"/>
    <property type="project" value="InterPro"/>
</dbReference>
<evidence type="ECO:0000313" key="18">
    <source>
        <dbReference type="Proteomes" id="UP000663829"/>
    </source>
</evidence>
<reference evidence="16" key="1">
    <citation type="submission" date="2021-02" db="EMBL/GenBank/DDBJ databases">
        <authorList>
            <person name="Nowell W R."/>
        </authorList>
    </citation>
    <scope>NUCLEOTIDE SEQUENCE</scope>
</reference>
<dbReference type="Proteomes" id="UP000663829">
    <property type="component" value="Unassembled WGS sequence"/>
</dbReference>
<evidence type="ECO:0000256" key="11">
    <source>
        <dbReference type="ARBA" id="ARBA00023054"/>
    </source>
</evidence>
<dbReference type="PANTHER" id="PTHR23052:SF1">
    <property type="entry name" value="AXONEMAL DYNEIN LIGHT CHAIN DOMAIN-CONTAINING PROTEIN 1"/>
    <property type="match status" value="1"/>
</dbReference>
<dbReference type="EMBL" id="CAJNOQ010000230">
    <property type="protein sequence ID" value="CAF0775243.1"/>
    <property type="molecule type" value="Genomic_DNA"/>
</dbReference>
<keyword evidence="8" id="KW-0735">Signal-anchor</keyword>
<feature type="domain" description="Ubiquitin-like protease family profile" evidence="15">
    <location>
        <begin position="238"/>
        <end position="399"/>
    </location>
</feature>
<dbReference type="GO" id="GO:0006508">
    <property type="term" value="P:proteolysis"/>
    <property type="evidence" value="ECO:0007669"/>
    <property type="project" value="UniProtKB-KW"/>
</dbReference>
<dbReference type="Pfam" id="PF16317">
    <property type="entry name" value="Glyco_hydro_99"/>
    <property type="match status" value="1"/>
</dbReference>
<evidence type="ECO:0000256" key="8">
    <source>
        <dbReference type="ARBA" id="ARBA00022968"/>
    </source>
</evidence>
<name>A0A813QYF3_9BILA</name>
<dbReference type="Gene3D" id="3.20.20.80">
    <property type="entry name" value="Glycosidases"/>
    <property type="match status" value="1"/>
</dbReference>